<protein>
    <submittedName>
        <fullName evidence="1">Uncharacterized protein</fullName>
    </submittedName>
</protein>
<name>A0ABQ0AE50_9GAMM</name>
<reference evidence="1 2" key="1">
    <citation type="submission" date="2024-04" db="EMBL/GenBank/DDBJ databases">
        <title>Draft genome sequence of Sessilibacter corallicola NBRC 116591.</title>
        <authorList>
            <person name="Miyakawa T."/>
            <person name="Kusuya Y."/>
            <person name="Miura T."/>
        </authorList>
    </citation>
    <scope>NUCLEOTIDE SEQUENCE [LARGE SCALE GENOMIC DNA]</scope>
    <source>
        <strain evidence="1 2">KU-00831-HH</strain>
    </source>
</reference>
<evidence type="ECO:0000313" key="2">
    <source>
        <dbReference type="Proteomes" id="UP001465153"/>
    </source>
</evidence>
<sequence length="72" mass="8291">MESIRGSSGILEPEFTLHDINFLNHQARHYYEKAEVTKTPCFHAQCRLITELFLLVPDDMKSSLEWSGPQAL</sequence>
<comment type="caution">
    <text evidence="1">The sequence shown here is derived from an EMBL/GenBank/DDBJ whole genome shotgun (WGS) entry which is preliminary data.</text>
</comment>
<accession>A0ABQ0AE50</accession>
<dbReference type="Proteomes" id="UP001465153">
    <property type="component" value="Unassembled WGS sequence"/>
</dbReference>
<organism evidence="1 2">
    <name type="scientific">Sessilibacter corallicola</name>
    <dbReference type="NCBI Taxonomy" id="2904075"/>
    <lineage>
        <taxon>Bacteria</taxon>
        <taxon>Pseudomonadati</taxon>
        <taxon>Pseudomonadota</taxon>
        <taxon>Gammaproteobacteria</taxon>
        <taxon>Cellvibrionales</taxon>
        <taxon>Cellvibrionaceae</taxon>
        <taxon>Sessilibacter</taxon>
    </lineage>
</organism>
<dbReference type="RefSeq" id="WP_353304315.1">
    <property type="nucleotide sequence ID" value="NZ_BAABWN010000016.1"/>
</dbReference>
<keyword evidence="2" id="KW-1185">Reference proteome</keyword>
<gene>
    <name evidence="1" type="ORF">NBRC116591_37380</name>
</gene>
<dbReference type="EMBL" id="BAABWN010000016">
    <property type="protein sequence ID" value="GAA6169926.1"/>
    <property type="molecule type" value="Genomic_DNA"/>
</dbReference>
<proteinExistence type="predicted"/>
<evidence type="ECO:0000313" key="1">
    <source>
        <dbReference type="EMBL" id="GAA6169926.1"/>
    </source>
</evidence>